<sequence length="633" mass="69326">MLPCCTSGSVLKVSEALPLVGISRYYTLDEDTYPRFLHDDGEETDLSAFIHVVDPTKVKVVERERAKGEKKLLESTVRRVVSLLPVALAHSESDLEASVDKLFDEGGSSDQGDAAAGSGHSAEIEQVTIVEDIATENVASERPKRQRKKRLAVTDASAVETLPFITSSISATPEHEGGDHTDFVTGPNLRTIGPAERSAALPPVMTEAVVTSHAVSAPSILVLETETNITSSVHASLFHDSSSTETVRPNVAGPSHSAKQDLSMGSRELNTETLHQVFVPQWNVLNDSLLDDSYVSREFVDHLSPPTLFSQIREIEYHHLFTEFNIRTAHQACLNAEVRMLTEYCLSERSRLELECKKQADLLKVRDGEIEILKARLLLKKAEATEVVRLGIQVSAAKAAEKVRAGEMDALKQKNDLELKDLNVVVSSLKSQNDGFVDQMKVLDDKVAKLDVNLLEMALHLEEKFYPTYLPLYLVKAISHAIEKGMQGGLSAGIDHRKAGTSLEDVVAYNPAAEADYNSALRRLREPDIEQLTLPIHHSEDQVVLGETSFSFALSVTNSRVERIRENVAAHRLALIDVWVLLVEPLLAESLMGAAGSPDSVPATVTTTTTLSTNFASTRSIPPITVTTPKIRL</sequence>
<dbReference type="EMBL" id="BQNB010011387">
    <property type="protein sequence ID" value="GJS89908.1"/>
    <property type="molecule type" value="Genomic_DNA"/>
</dbReference>
<reference evidence="2" key="2">
    <citation type="submission" date="2022-01" db="EMBL/GenBank/DDBJ databases">
        <authorList>
            <person name="Yamashiro T."/>
            <person name="Shiraishi A."/>
            <person name="Satake H."/>
            <person name="Nakayama K."/>
        </authorList>
    </citation>
    <scope>NUCLEOTIDE SEQUENCE</scope>
</reference>
<feature type="region of interest" description="Disordered" evidence="1">
    <location>
        <begin position="238"/>
        <end position="261"/>
    </location>
</feature>
<organism evidence="2 3">
    <name type="scientific">Tanacetum coccineum</name>
    <dbReference type="NCBI Taxonomy" id="301880"/>
    <lineage>
        <taxon>Eukaryota</taxon>
        <taxon>Viridiplantae</taxon>
        <taxon>Streptophyta</taxon>
        <taxon>Embryophyta</taxon>
        <taxon>Tracheophyta</taxon>
        <taxon>Spermatophyta</taxon>
        <taxon>Magnoliopsida</taxon>
        <taxon>eudicotyledons</taxon>
        <taxon>Gunneridae</taxon>
        <taxon>Pentapetalae</taxon>
        <taxon>asterids</taxon>
        <taxon>campanulids</taxon>
        <taxon>Asterales</taxon>
        <taxon>Asteraceae</taxon>
        <taxon>Asteroideae</taxon>
        <taxon>Anthemideae</taxon>
        <taxon>Anthemidinae</taxon>
        <taxon>Tanacetum</taxon>
    </lineage>
</organism>
<protein>
    <recommendedName>
        <fullName evidence="4">Transposase (Putative), gypsy type</fullName>
    </recommendedName>
</protein>
<dbReference type="Proteomes" id="UP001151760">
    <property type="component" value="Unassembled WGS sequence"/>
</dbReference>
<name>A0ABQ4ZI74_9ASTR</name>
<accession>A0ABQ4ZI74</accession>
<evidence type="ECO:0008006" key="4">
    <source>
        <dbReference type="Google" id="ProtNLM"/>
    </source>
</evidence>
<feature type="compositionally biased region" description="Polar residues" evidence="1">
    <location>
        <begin position="238"/>
        <end position="247"/>
    </location>
</feature>
<comment type="caution">
    <text evidence="2">The sequence shown here is derived from an EMBL/GenBank/DDBJ whole genome shotgun (WGS) entry which is preliminary data.</text>
</comment>
<keyword evidence="3" id="KW-1185">Reference proteome</keyword>
<evidence type="ECO:0000313" key="3">
    <source>
        <dbReference type="Proteomes" id="UP001151760"/>
    </source>
</evidence>
<proteinExistence type="predicted"/>
<evidence type="ECO:0000313" key="2">
    <source>
        <dbReference type="EMBL" id="GJS89908.1"/>
    </source>
</evidence>
<feature type="compositionally biased region" description="Low complexity" evidence="1">
    <location>
        <begin position="106"/>
        <end position="121"/>
    </location>
</feature>
<feature type="region of interest" description="Disordered" evidence="1">
    <location>
        <begin position="102"/>
        <end position="122"/>
    </location>
</feature>
<gene>
    <name evidence="2" type="ORF">Tco_0772544</name>
</gene>
<reference evidence="2" key="1">
    <citation type="journal article" date="2022" name="Int. J. Mol. Sci.">
        <title>Draft Genome of Tanacetum Coccineum: Genomic Comparison of Closely Related Tanacetum-Family Plants.</title>
        <authorList>
            <person name="Yamashiro T."/>
            <person name="Shiraishi A."/>
            <person name="Nakayama K."/>
            <person name="Satake H."/>
        </authorList>
    </citation>
    <scope>NUCLEOTIDE SEQUENCE</scope>
</reference>
<evidence type="ECO:0000256" key="1">
    <source>
        <dbReference type="SAM" id="MobiDB-lite"/>
    </source>
</evidence>